<dbReference type="EMBL" id="CP043329">
    <property type="protein sequence ID" value="QEK52660.1"/>
    <property type="molecule type" value="Genomic_DNA"/>
</dbReference>
<dbReference type="GO" id="GO:0016301">
    <property type="term" value="F:kinase activity"/>
    <property type="evidence" value="ECO:0007669"/>
    <property type="project" value="UniProtKB-KW"/>
</dbReference>
<evidence type="ECO:0000256" key="3">
    <source>
        <dbReference type="ARBA" id="ARBA00022679"/>
    </source>
</evidence>
<evidence type="ECO:0000256" key="8">
    <source>
        <dbReference type="ARBA" id="ARBA00022842"/>
    </source>
</evidence>
<evidence type="ECO:0000313" key="14">
    <source>
        <dbReference type="Proteomes" id="UP000323653"/>
    </source>
</evidence>
<dbReference type="Pfam" id="PF19279">
    <property type="entry name" value="YegS_C"/>
    <property type="match status" value="1"/>
</dbReference>
<dbReference type="GO" id="GO:0005524">
    <property type="term" value="F:ATP binding"/>
    <property type="evidence" value="ECO:0007669"/>
    <property type="project" value="UniProtKB-KW"/>
</dbReference>
<dbReference type="GO" id="GO:0005886">
    <property type="term" value="C:plasma membrane"/>
    <property type="evidence" value="ECO:0007669"/>
    <property type="project" value="TreeGrafter"/>
</dbReference>
<dbReference type="AlphaFoldDB" id="A0A5C0VMZ2"/>
<dbReference type="KEGG" id="pej:FYC62_14085"/>
<sequence>MRSRILFIVNPISGGQVKTFMPSLIDQYLDDSLYDAEIIFTEYAGHATKIAEEAVAANIDIVACVGGDGTINEVASALESSGKTMAIVPCGSGNGLARTLQIPLDNRKAIQRLNTAKTCKIDSGTFNERKFFNMAGIGFDAHISALFAEDKNRGFKGYIQSTFKEIAQYQAQEYEINVDGKIYTEKAFMISIANSSQYGNNAHISPFASLNDGLLDVCIIKPFPVYKFPLLAYRMFTKLAHQSNYVDIYKGRNIKITRATEGPVHIDGEPLFFPKEITIGVKPLSLTLLV</sequence>
<dbReference type="InterPro" id="IPR045540">
    <property type="entry name" value="YegS/DAGK_C"/>
</dbReference>
<evidence type="ECO:0000256" key="4">
    <source>
        <dbReference type="ARBA" id="ARBA00022723"/>
    </source>
</evidence>
<dbReference type="PANTHER" id="PTHR12358">
    <property type="entry name" value="SPHINGOSINE KINASE"/>
    <property type="match status" value="1"/>
</dbReference>
<evidence type="ECO:0000256" key="2">
    <source>
        <dbReference type="ARBA" id="ARBA00022516"/>
    </source>
</evidence>
<dbReference type="InterPro" id="IPR017438">
    <property type="entry name" value="ATP-NAD_kinase_N"/>
</dbReference>
<keyword evidence="9" id="KW-0443">Lipid metabolism</keyword>
<evidence type="ECO:0000313" key="13">
    <source>
        <dbReference type="EMBL" id="QEK52660.1"/>
    </source>
</evidence>
<evidence type="ECO:0000259" key="12">
    <source>
        <dbReference type="PROSITE" id="PS50146"/>
    </source>
</evidence>
<accession>A0A5C0VMZ2</accession>
<dbReference type="InterPro" id="IPR001206">
    <property type="entry name" value="Diacylglycerol_kinase_cat_dom"/>
</dbReference>
<keyword evidence="7" id="KW-0067">ATP-binding</keyword>
<evidence type="ECO:0000256" key="5">
    <source>
        <dbReference type="ARBA" id="ARBA00022741"/>
    </source>
</evidence>
<comment type="cofactor">
    <cofactor evidence="1">
        <name>Mg(2+)</name>
        <dbReference type="ChEBI" id="CHEBI:18420"/>
    </cofactor>
</comment>
<dbReference type="Gene3D" id="2.60.200.40">
    <property type="match status" value="1"/>
</dbReference>
<dbReference type="PANTHER" id="PTHR12358:SF106">
    <property type="entry name" value="LIPID KINASE YEGS"/>
    <property type="match status" value="1"/>
</dbReference>
<reference evidence="13 14" key="1">
    <citation type="submission" date="2019-08" db="EMBL/GenBank/DDBJ databases">
        <title>Pedobacter sp. nov., isolated from Han river, South Korea.</title>
        <authorList>
            <person name="Lee D.-H."/>
            <person name="Kim Y.-S."/>
            <person name="Hwang E.-M."/>
            <person name="Le Tran T.C."/>
            <person name="Cha C.-J."/>
        </authorList>
    </citation>
    <scope>NUCLEOTIDE SEQUENCE [LARGE SCALE GENOMIC DNA]</scope>
    <source>
        <strain evidence="13 14">CJ43</strain>
    </source>
</reference>
<organism evidence="13 14">
    <name type="scientific">Pedobacter aquae</name>
    <dbReference type="NCBI Taxonomy" id="2605747"/>
    <lineage>
        <taxon>Bacteria</taxon>
        <taxon>Pseudomonadati</taxon>
        <taxon>Bacteroidota</taxon>
        <taxon>Sphingobacteriia</taxon>
        <taxon>Sphingobacteriales</taxon>
        <taxon>Sphingobacteriaceae</taxon>
        <taxon>Pedobacter</taxon>
    </lineage>
</organism>
<dbReference type="RefSeq" id="WP_149075398.1">
    <property type="nucleotide sequence ID" value="NZ_CP043329.1"/>
</dbReference>
<keyword evidence="2" id="KW-0444">Lipid biosynthesis</keyword>
<evidence type="ECO:0000256" key="11">
    <source>
        <dbReference type="ARBA" id="ARBA00023264"/>
    </source>
</evidence>
<evidence type="ECO:0000256" key="7">
    <source>
        <dbReference type="ARBA" id="ARBA00022840"/>
    </source>
</evidence>
<dbReference type="Proteomes" id="UP000323653">
    <property type="component" value="Chromosome"/>
</dbReference>
<dbReference type="Gene3D" id="3.40.50.10330">
    <property type="entry name" value="Probable inorganic polyphosphate/atp-NAD kinase, domain 1"/>
    <property type="match status" value="1"/>
</dbReference>
<gene>
    <name evidence="13" type="ORF">FYC62_14085</name>
</gene>
<dbReference type="GO" id="GO:0046872">
    <property type="term" value="F:metal ion binding"/>
    <property type="evidence" value="ECO:0007669"/>
    <property type="project" value="UniProtKB-KW"/>
</dbReference>
<dbReference type="NCBIfam" id="TIGR00147">
    <property type="entry name" value="YegS/Rv2252/BmrU family lipid kinase"/>
    <property type="match status" value="1"/>
</dbReference>
<evidence type="ECO:0000256" key="1">
    <source>
        <dbReference type="ARBA" id="ARBA00001946"/>
    </source>
</evidence>
<keyword evidence="14" id="KW-1185">Reference proteome</keyword>
<keyword evidence="6 13" id="KW-0418">Kinase</keyword>
<name>A0A5C0VMZ2_9SPHI</name>
<evidence type="ECO:0000256" key="9">
    <source>
        <dbReference type="ARBA" id="ARBA00023098"/>
    </source>
</evidence>
<dbReference type="Pfam" id="PF00781">
    <property type="entry name" value="DAGK_cat"/>
    <property type="match status" value="1"/>
</dbReference>
<keyword evidence="10" id="KW-0594">Phospholipid biosynthesis</keyword>
<evidence type="ECO:0000256" key="6">
    <source>
        <dbReference type="ARBA" id="ARBA00022777"/>
    </source>
</evidence>
<keyword evidence="3" id="KW-0808">Transferase</keyword>
<dbReference type="InterPro" id="IPR016064">
    <property type="entry name" value="NAD/diacylglycerol_kinase_sf"/>
</dbReference>
<protein>
    <submittedName>
        <fullName evidence="13">Diacylglycerol kinase family lipid kinase</fullName>
    </submittedName>
</protein>
<dbReference type="SMART" id="SM00046">
    <property type="entry name" value="DAGKc"/>
    <property type="match status" value="1"/>
</dbReference>
<dbReference type="InterPro" id="IPR005218">
    <property type="entry name" value="Diacylglycerol/lipid_kinase"/>
</dbReference>
<keyword evidence="4" id="KW-0479">Metal-binding</keyword>
<evidence type="ECO:0000256" key="10">
    <source>
        <dbReference type="ARBA" id="ARBA00023209"/>
    </source>
</evidence>
<keyword evidence="11" id="KW-1208">Phospholipid metabolism</keyword>
<keyword evidence="8" id="KW-0460">Magnesium</keyword>
<dbReference type="PROSITE" id="PS50146">
    <property type="entry name" value="DAGK"/>
    <property type="match status" value="1"/>
</dbReference>
<dbReference type="GO" id="GO:0008654">
    <property type="term" value="P:phospholipid biosynthetic process"/>
    <property type="evidence" value="ECO:0007669"/>
    <property type="project" value="UniProtKB-KW"/>
</dbReference>
<dbReference type="InterPro" id="IPR050187">
    <property type="entry name" value="Lipid_Phosphate_FormReg"/>
</dbReference>
<feature type="domain" description="DAGKc" evidence="12">
    <location>
        <begin position="1"/>
        <end position="130"/>
    </location>
</feature>
<proteinExistence type="predicted"/>
<dbReference type="SUPFAM" id="SSF111331">
    <property type="entry name" value="NAD kinase/diacylglycerol kinase-like"/>
    <property type="match status" value="1"/>
</dbReference>
<keyword evidence="5" id="KW-0547">Nucleotide-binding</keyword>